<gene>
    <name evidence="1" type="ORF">QFC24_002151</name>
</gene>
<evidence type="ECO:0000313" key="1">
    <source>
        <dbReference type="EMBL" id="KAJ9126412.1"/>
    </source>
</evidence>
<keyword evidence="2" id="KW-1185">Reference proteome</keyword>
<dbReference type="Proteomes" id="UP001234202">
    <property type="component" value="Unassembled WGS sequence"/>
</dbReference>
<evidence type="ECO:0000313" key="2">
    <source>
        <dbReference type="Proteomes" id="UP001234202"/>
    </source>
</evidence>
<proteinExistence type="predicted"/>
<protein>
    <submittedName>
        <fullName evidence="1">Uncharacterized protein</fullName>
    </submittedName>
</protein>
<comment type="caution">
    <text evidence="1">The sequence shown here is derived from an EMBL/GenBank/DDBJ whole genome shotgun (WGS) entry which is preliminary data.</text>
</comment>
<dbReference type="EMBL" id="JASBWV010000005">
    <property type="protein sequence ID" value="KAJ9126412.1"/>
    <property type="molecule type" value="Genomic_DNA"/>
</dbReference>
<name>A0ACC2XR11_9TREE</name>
<organism evidence="1 2">
    <name type="scientific">Naganishia onofrii</name>
    <dbReference type="NCBI Taxonomy" id="1851511"/>
    <lineage>
        <taxon>Eukaryota</taxon>
        <taxon>Fungi</taxon>
        <taxon>Dikarya</taxon>
        <taxon>Basidiomycota</taxon>
        <taxon>Agaricomycotina</taxon>
        <taxon>Tremellomycetes</taxon>
        <taxon>Filobasidiales</taxon>
        <taxon>Filobasidiaceae</taxon>
        <taxon>Naganishia</taxon>
    </lineage>
</organism>
<reference evidence="1" key="1">
    <citation type="submission" date="2023-04" db="EMBL/GenBank/DDBJ databases">
        <title>Draft Genome sequencing of Naganishia species isolated from polar environments using Oxford Nanopore Technology.</title>
        <authorList>
            <person name="Leo P."/>
            <person name="Venkateswaran K."/>
        </authorList>
    </citation>
    <scope>NUCLEOTIDE SEQUENCE</scope>
    <source>
        <strain evidence="1">DBVPG 5303</strain>
    </source>
</reference>
<accession>A0ACC2XR11</accession>
<sequence>MAAAAGRRGNAPLSGLPPAPPLDFGVTAVSTMINQYLPESRTDPRMLALVEEEDFAAEVENEIRTGEVMIDCANSTLQRYEDHLDKMARFTATVPEVKAWSGREFERGPGLLDMTKFFKYYIAMRLRTSAKTSYELNVKNEMEKVKKYCKPSTLYNYAADIAALAAKYAKLDTKELHELRSSLDCFVAGLSKKYGLKDKPAQKVTLYKPDARLLIQEEMKDPVSIDVALQFCNLTRLLAVIGSRPCGLFVTKAYDKFIKIGDFELYRMKEDGKTIGFSMDLTLKNFKGFQKDREHEVPVCLVSPENRFNLDFDVPTNIVAQLFRRGAFGIKTAAEVYDDPGIRVEIDPTFLSQPLFLKIQRKGVGLVSTEGVETWKDVAMYADGVNDQIARRCKKLGLGQSTSGVRPSVYSFRRAVATDLAKNTSQIRTQTVLGHQHSGFALQRHYDQGMRQFNLSAATMRGEKQELPTQNYSKEYLRAVRETLHKPASVHELMDSDATLLELGRLLGVLKECWKRGTHEWLNLEQFASKDPCDIDTCMIYVQRAFETRLNEVRGSRIRQEKATIGDGLIHMTHDELENKRLRYEEGNSSVSKSLHEMHEGGRRQARKLIAEANEDRGKVSPTRIMLDGDSEDGDRRAEVGSVGEEDADELNAVGLDGAGQREGSNDKMDVDACSDMQTLDGEEAVEEVTKDTVAVEKEKNERVKQWTTDVSRAETRTTYAEVREERRKDFVVICELANEQDQSCRRCATDPTVTSENRAHQYTAKQFESHGFESHGGTLFHSARNEYLRYLTLTPTTKFSYPKAFSSILPRSRSDVSKQEHIVCPYCDDYIFGYRYMTPLGKPAPKGVNGFFYHLKEEHFDEVPEKYRFGLDNTSDPGNDDFAKRQAAAGRDFEKAKAKKASRSKKDDIIIEAGELVYPHLHEFMLLTPTAPAMLRHAEWLEKEGRSLTVDGYHRHVEFRDAWEMAPMEARIKKMESESGR</sequence>